<evidence type="ECO:0000313" key="3">
    <source>
        <dbReference type="EMBL" id="KAL3801935.1"/>
    </source>
</evidence>
<feature type="region of interest" description="Disordered" evidence="1">
    <location>
        <begin position="38"/>
        <end position="63"/>
    </location>
</feature>
<evidence type="ECO:0008006" key="5">
    <source>
        <dbReference type="Google" id="ProtNLM"/>
    </source>
</evidence>
<feature type="compositionally biased region" description="Polar residues" evidence="1">
    <location>
        <begin position="654"/>
        <end position="669"/>
    </location>
</feature>
<feature type="region of interest" description="Disordered" evidence="1">
    <location>
        <begin position="1472"/>
        <end position="1513"/>
    </location>
</feature>
<feature type="region of interest" description="Disordered" evidence="1">
    <location>
        <begin position="1"/>
        <end position="26"/>
    </location>
</feature>
<feature type="compositionally biased region" description="Acidic residues" evidence="1">
    <location>
        <begin position="1494"/>
        <end position="1513"/>
    </location>
</feature>
<keyword evidence="4" id="KW-1185">Reference proteome</keyword>
<protein>
    <recommendedName>
        <fullName evidence="5">Right handed beta helix domain-containing protein</fullName>
    </recommendedName>
</protein>
<feature type="compositionally biased region" description="Acidic residues" evidence="1">
    <location>
        <begin position="775"/>
        <end position="787"/>
    </location>
</feature>
<comment type="caution">
    <text evidence="3">The sequence shown here is derived from an EMBL/GenBank/DDBJ whole genome shotgun (WGS) entry which is preliminary data.</text>
</comment>
<keyword evidence="2" id="KW-0812">Transmembrane</keyword>
<feature type="compositionally biased region" description="Gly residues" evidence="1">
    <location>
        <begin position="616"/>
        <end position="625"/>
    </location>
</feature>
<reference evidence="3 4" key="1">
    <citation type="journal article" date="2020" name="G3 (Bethesda)">
        <title>Improved Reference Genome for Cyclotella cryptica CCMP332, a Model for Cell Wall Morphogenesis, Salinity Adaptation, and Lipid Production in Diatoms (Bacillariophyta).</title>
        <authorList>
            <person name="Roberts W.R."/>
            <person name="Downey K.M."/>
            <person name="Ruck E.C."/>
            <person name="Traller J.C."/>
            <person name="Alverson A.J."/>
        </authorList>
    </citation>
    <scope>NUCLEOTIDE SEQUENCE [LARGE SCALE GENOMIC DNA]</scope>
    <source>
        <strain evidence="3 4">CCMP332</strain>
    </source>
</reference>
<feature type="compositionally biased region" description="Basic and acidic residues" evidence="1">
    <location>
        <begin position="1"/>
        <end position="12"/>
    </location>
</feature>
<evidence type="ECO:0000313" key="4">
    <source>
        <dbReference type="Proteomes" id="UP001516023"/>
    </source>
</evidence>
<keyword evidence="2" id="KW-1133">Transmembrane helix</keyword>
<feature type="compositionally biased region" description="Polar residues" evidence="1">
    <location>
        <begin position="45"/>
        <end position="63"/>
    </location>
</feature>
<dbReference type="Proteomes" id="UP001516023">
    <property type="component" value="Unassembled WGS sequence"/>
</dbReference>
<feature type="compositionally biased region" description="Low complexity" evidence="1">
    <location>
        <begin position="788"/>
        <end position="811"/>
    </location>
</feature>
<feature type="region of interest" description="Disordered" evidence="1">
    <location>
        <begin position="611"/>
        <end position="633"/>
    </location>
</feature>
<name>A0ABD3QNU6_9STRA</name>
<feature type="region of interest" description="Disordered" evidence="1">
    <location>
        <begin position="769"/>
        <end position="823"/>
    </location>
</feature>
<accession>A0ABD3QNU6</accession>
<evidence type="ECO:0000256" key="2">
    <source>
        <dbReference type="SAM" id="Phobius"/>
    </source>
</evidence>
<dbReference type="EMBL" id="JABMIG020000023">
    <property type="protein sequence ID" value="KAL3801935.1"/>
    <property type="molecule type" value="Genomic_DNA"/>
</dbReference>
<evidence type="ECO:0000256" key="1">
    <source>
        <dbReference type="SAM" id="MobiDB-lite"/>
    </source>
</evidence>
<proteinExistence type="predicted"/>
<feature type="region of interest" description="Disordered" evidence="1">
    <location>
        <begin position="90"/>
        <end position="123"/>
    </location>
</feature>
<feature type="region of interest" description="Disordered" evidence="1">
    <location>
        <begin position="649"/>
        <end position="710"/>
    </location>
</feature>
<organism evidence="3 4">
    <name type="scientific">Cyclotella cryptica</name>
    <dbReference type="NCBI Taxonomy" id="29204"/>
    <lineage>
        <taxon>Eukaryota</taxon>
        <taxon>Sar</taxon>
        <taxon>Stramenopiles</taxon>
        <taxon>Ochrophyta</taxon>
        <taxon>Bacillariophyta</taxon>
        <taxon>Coscinodiscophyceae</taxon>
        <taxon>Thalassiosirophycidae</taxon>
        <taxon>Stephanodiscales</taxon>
        <taxon>Stephanodiscaceae</taxon>
        <taxon>Cyclotella</taxon>
    </lineage>
</organism>
<keyword evidence="2" id="KW-0472">Membrane</keyword>
<gene>
    <name evidence="3" type="ORF">HJC23_010279</name>
</gene>
<feature type="transmembrane region" description="Helical" evidence="2">
    <location>
        <begin position="1446"/>
        <end position="1468"/>
    </location>
</feature>
<feature type="compositionally biased region" description="Low complexity" evidence="1">
    <location>
        <begin position="99"/>
        <end position="112"/>
    </location>
</feature>
<sequence>MKLFRGRRDDPQQRQPHHGQHDRHLQKVDMIFSNLEADTTDSDSTESAALQTSPLPFQQSQSACPDMDGVYGYTTLAALRDDLRVYFEIIHGKPPPPSDQSQQSSSSSTPGTAIPPPLFGTTVAASTTAGTAGTSTAGTGSTMIATGATATATTAGGTSMAFVVSTTAASGTVTDIAVTTATTATASPPSLSSNITTVVAAGTATAMSPAARMGVRKRIRHHLHGDDRRMQKEADAAVFNETVVASNMTATNSFVNSTLENVTGTLVEDMAMDDNTTSTLETIGGENATLTVEDGENATLTMDDGENATLTINDDNATLTLEDGNATLTLEDGNATLTLDGENATLTINDDNATLTLDSENATLAINDENATLTINDDNATLTLDSENSTLTLDDENATGTALENNNITSDNATEWDANLTTTSLSTITFANDSAVNDTFATVIDSTPAANPNLSVDFEIEPSIPIQFNVCPGVFNFESASSGNAAPIIIETLTWNPVWIRCLDNVVASDGNDSRNLVDSSCIFSGGDVHMLFNNYGSESSSSANATQDQEPAYHPLTITGIAFQGASQASVSMHDPRGEIVFEDCQWEGMTGAAMVIDGRYAGTHVAGSSTLGTGTSGGGGGGSNESRTTDPAEDDFLQQFYQDIATPAPFTANPSPAPNSEPTTDAPNTPFPTTVLRIPASPTVSPQPTMEANVLDPPPEGGGYTGPPTLTSSVVENITETYSTEGSFLLPTTVGSGTTAFVDSSTTWHGTIESTSTTYSTAFGAVVETGGTDNDDGQTDDDGGQTDDAGQTNDDGGQTTDDGVVNTDDGGQDDGSYNDDFAPRLLELDSLSFDVETDETRSLKVDIIPKSIIKIRSCSFRANTGPATIILTSQHDKMVTKDAGVLAQNDDIFDARAGNVPMAHSIHLALEDSTFDSDNVKGSVIVNDGGRLQASNCMFSSNTADSIIQVESGTLAMSRTEFARNTITGETGLVAIDGGSSVESNDNNCDTTSSSSAVESDVAMDTLVSSRFLQDNATDFGNVTMENETALLTVTGASDVNATITSSSIAGASMLATATSTSDINPTESEINLMDNSTEGVLSPSLAPPDSTACAGIFTNGICRKFDSACKVEEDEMLDESVAGCLSSWDDLVTAVRERLDDERDFMICPHSTMDIESSTAKAPVVIDSDYITIKCGADGSVSDECSIVGGISQFYVVGTSSGVELAGLRMISSTGSSIIAAGTKEATLHLKNCEWASHTGESVILLKSESLTGAIEDALDINELMSTTDGSAMSVEITDCIFRKNTLKFGTISNIGGSLTVYKTLFELNTAKGGDIVTTNKGSCIVKESCFDTSSTSTPGTIFVEYGSSMSVNSENFGINNTSAVGKCNAIFQEAQGKSCLSNPALCDGACLEFTKKTCSLPMYDKFEDGVATSEPVPSPSVVLKQSAPPNALASSPESSQNLIPIIVASLVSAFIVFGLAGIIWHRKRKGKGGGGGGTGRNPFKRSPGAQDEDLDDAYDGLDDVDEEVY</sequence>
<feature type="region of interest" description="Disordered" evidence="1">
    <location>
        <begin position="1421"/>
        <end position="1441"/>
    </location>
</feature>